<dbReference type="HOGENOM" id="CLU_1065444_0_0_1"/>
<keyword evidence="2" id="KW-1185">Reference proteome</keyword>
<organism evidence="1 2">
    <name type="scientific">Hapsidospora chrysogenum (strain ATCC 11550 / CBS 779.69 / DSM 880 / IAM 14645 / JCM 23072 / IMI 49137)</name>
    <name type="common">Acremonium chrysogenum</name>
    <dbReference type="NCBI Taxonomy" id="857340"/>
    <lineage>
        <taxon>Eukaryota</taxon>
        <taxon>Fungi</taxon>
        <taxon>Dikarya</taxon>
        <taxon>Ascomycota</taxon>
        <taxon>Pezizomycotina</taxon>
        <taxon>Sordariomycetes</taxon>
        <taxon>Hypocreomycetidae</taxon>
        <taxon>Hypocreales</taxon>
        <taxon>Bionectriaceae</taxon>
        <taxon>Hapsidospora</taxon>
    </lineage>
</organism>
<sequence>MGEDQEEEEVPVPRWCMRCLRSTLLDWHRRYKKADSPFALHPISFDCKYTKSGSIKCDKCRASQCNCKPAAAMLNGDRLDLCNILQVLEDLCVGRVSEHGGSLPHVGEADEGEGGRPFVLAEVTRRRLAQISYEISSAFSKAETQHRKKYGITGSKITHPEFGEGYENFCHSRRDLIRRTCTPLPASASWEDRRARESHLRLRLQPRDGGYHAWKRALAEARQGLVLALTQDPRGRGEYHGAQWWIKAQEEAAQRFPPVRT</sequence>
<gene>
    <name evidence="1" type="ORF">ACRE_034580</name>
</gene>
<protein>
    <submittedName>
        <fullName evidence="1">Uncharacterized protein</fullName>
    </submittedName>
</protein>
<proteinExistence type="predicted"/>
<dbReference type="AlphaFoldDB" id="A0A086T8P1"/>
<dbReference type="EMBL" id="JPKY01000028">
    <property type="protein sequence ID" value="KFH45723.1"/>
    <property type="molecule type" value="Genomic_DNA"/>
</dbReference>
<reference evidence="2" key="1">
    <citation type="journal article" date="2014" name="Genome Announc.">
        <title>Genome sequence and annotation of Acremonium chrysogenum, producer of the beta-lactam antibiotic cephalosporin C.</title>
        <authorList>
            <person name="Terfehr D."/>
            <person name="Dahlmann T.A."/>
            <person name="Specht T."/>
            <person name="Zadra I."/>
            <person name="Kuernsteiner H."/>
            <person name="Kueck U."/>
        </authorList>
    </citation>
    <scope>NUCLEOTIDE SEQUENCE [LARGE SCALE GENOMIC DNA]</scope>
    <source>
        <strain evidence="2">ATCC 11550 / CBS 779.69 / DSM 880 / IAM 14645 / JCM 23072 / IMI 49137</strain>
    </source>
</reference>
<name>A0A086T8P1_HAPC1</name>
<dbReference type="Proteomes" id="UP000029964">
    <property type="component" value="Unassembled WGS sequence"/>
</dbReference>
<evidence type="ECO:0000313" key="1">
    <source>
        <dbReference type="EMBL" id="KFH45723.1"/>
    </source>
</evidence>
<accession>A0A086T8P1</accession>
<evidence type="ECO:0000313" key="2">
    <source>
        <dbReference type="Proteomes" id="UP000029964"/>
    </source>
</evidence>
<comment type="caution">
    <text evidence="1">The sequence shown here is derived from an EMBL/GenBank/DDBJ whole genome shotgun (WGS) entry which is preliminary data.</text>
</comment>